<evidence type="ECO:0000256" key="1">
    <source>
        <dbReference type="ARBA" id="ARBA00023125"/>
    </source>
</evidence>
<evidence type="ECO:0000259" key="2">
    <source>
        <dbReference type="PROSITE" id="PS50937"/>
    </source>
</evidence>
<dbReference type="PROSITE" id="PS50937">
    <property type="entry name" value="HTH_MERR_2"/>
    <property type="match status" value="1"/>
</dbReference>
<protein>
    <submittedName>
        <fullName evidence="4">MerR family transcriptional regulator</fullName>
    </submittedName>
</protein>
<reference evidence="3" key="1">
    <citation type="journal article" date="2014" name="Int. J. Syst. Evol. Microbiol.">
        <title>Complete genome sequence of Corynebacterium casei LMG S-19264T (=DSM 44701T), isolated from a smear-ripened cheese.</title>
        <authorList>
            <consortium name="US DOE Joint Genome Institute (JGI-PGF)"/>
            <person name="Walter F."/>
            <person name="Albersmeier A."/>
            <person name="Kalinowski J."/>
            <person name="Ruckert C."/>
        </authorList>
    </citation>
    <scope>NUCLEOTIDE SEQUENCE</scope>
    <source>
        <strain evidence="3">JCM 4834</strain>
    </source>
</reference>
<dbReference type="SMART" id="SM00422">
    <property type="entry name" value="HTH_MERR"/>
    <property type="match status" value="1"/>
</dbReference>
<accession>A0A5P2UV50</accession>
<dbReference type="KEGG" id="ssub:CP968_29850"/>
<dbReference type="PRINTS" id="PR00040">
    <property type="entry name" value="HTHMERR"/>
</dbReference>
<evidence type="ECO:0000313" key="5">
    <source>
        <dbReference type="Proteomes" id="UP000326831"/>
    </source>
</evidence>
<name>A0A5P2UV50_9ACTN</name>
<evidence type="ECO:0000313" key="3">
    <source>
        <dbReference type="EMBL" id="GGZ71891.1"/>
    </source>
</evidence>
<dbReference type="InterPro" id="IPR009061">
    <property type="entry name" value="DNA-bd_dom_put_sf"/>
</dbReference>
<dbReference type="InterPro" id="IPR000551">
    <property type="entry name" value="MerR-type_HTH_dom"/>
</dbReference>
<dbReference type="Gene3D" id="1.10.1660.10">
    <property type="match status" value="1"/>
</dbReference>
<sequence>MRIGELAKAAGVSSRALRYYEEQRLIIPDRSPSGQRHYSQESIDRVRWIQALYAAGLSSTTIADLFPGTVTGLTAASVVDRLTDVRRRIDAQVSDLLATRDRLDALIDTAIAPHEGCRPPATPTR</sequence>
<evidence type="ECO:0000313" key="4">
    <source>
        <dbReference type="EMBL" id="QEU83246.1"/>
    </source>
</evidence>
<reference evidence="3" key="3">
    <citation type="submission" date="2020-09" db="EMBL/GenBank/DDBJ databases">
        <authorList>
            <person name="Sun Q."/>
            <person name="Ohkuma M."/>
        </authorList>
    </citation>
    <scope>NUCLEOTIDE SEQUENCE</scope>
    <source>
        <strain evidence="3">JCM 4834</strain>
    </source>
</reference>
<dbReference type="EMBL" id="CP023701">
    <property type="protein sequence ID" value="QEU83246.1"/>
    <property type="molecule type" value="Genomic_DNA"/>
</dbReference>
<dbReference type="AlphaFoldDB" id="A0A5P2UV50"/>
<dbReference type="Pfam" id="PF13411">
    <property type="entry name" value="MerR_1"/>
    <property type="match status" value="1"/>
</dbReference>
<dbReference type="GO" id="GO:0003677">
    <property type="term" value="F:DNA binding"/>
    <property type="evidence" value="ECO:0007669"/>
    <property type="project" value="UniProtKB-KW"/>
</dbReference>
<organism evidence="4 5">
    <name type="scientific">Streptomyces subrutilus</name>
    <dbReference type="NCBI Taxonomy" id="36818"/>
    <lineage>
        <taxon>Bacteria</taxon>
        <taxon>Bacillati</taxon>
        <taxon>Actinomycetota</taxon>
        <taxon>Actinomycetes</taxon>
        <taxon>Kitasatosporales</taxon>
        <taxon>Streptomycetaceae</taxon>
        <taxon>Streptomyces</taxon>
    </lineage>
</organism>
<proteinExistence type="predicted"/>
<gene>
    <name evidence="4" type="ORF">CP968_29850</name>
    <name evidence="3" type="ORF">GCM10010371_34480</name>
</gene>
<dbReference type="GO" id="GO:0003700">
    <property type="term" value="F:DNA-binding transcription factor activity"/>
    <property type="evidence" value="ECO:0007669"/>
    <property type="project" value="InterPro"/>
</dbReference>
<dbReference type="Proteomes" id="UP000634660">
    <property type="component" value="Unassembled WGS sequence"/>
</dbReference>
<dbReference type="OrthoDB" id="3824912at2"/>
<dbReference type="EMBL" id="BMVX01000012">
    <property type="protein sequence ID" value="GGZ71891.1"/>
    <property type="molecule type" value="Genomic_DNA"/>
</dbReference>
<keyword evidence="1" id="KW-0238">DNA-binding</keyword>
<dbReference type="PANTHER" id="PTHR30204:SF97">
    <property type="entry name" value="MERR FAMILY REGULATORY PROTEIN"/>
    <property type="match status" value="1"/>
</dbReference>
<dbReference type="Proteomes" id="UP000326831">
    <property type="component" value="Chromosome"/>
</dbReference>
<dbReference type="PANTHER" id="PTHR30204">
    <property type="entry name" value="REDOX-CYCLING DRUG-SENSING TRANSCRIPTIONAL ACTIVATOR SOXR"/>
    <property type="match status" value="1"/>
</dbReference>
<dbReference type="RefSeq" id="WP_150520930.1">
    <property type="nucleotide sequence ID" value="NZ_BMVX01000012.1"/>
</dbReference>
<feature type="domain" description="HTH merR-type" evidence="2">
    <location>
        <begin position="1"/>
        <end position="68"/>
    </location>
</feature>
<dbReference type="SUPFAM" id="SSF46955">
    <property type="entry name" value="Putative DNA-binding domain"/>
    <property type="match status" value="1"/>
</dbReference>
<dbReference type="InterPro" id="IPR047057">
    <property type="entry name" value="MerR_fam"/>
</dbReference>
<reference evidence="4 5" key="2">
    <citation type="submission" date="2017-09" db="EMBL/GenBank/DDBJ databases">
        <authorList>
            <person name="Lee N."/>
            <person name="Cho B.-K."/>
        </authorList>
    </citation>
    <scope>NUCLEOTIDE SEQUENCE [LARGE SCALE GENOMIC DNA]</scope>
    <source>
        <strain evidence="4 5">ATCC 27467</strain>
    </source>
</reference>
<keyword evidence="5" id="KW-1185">Reference proteome</keyword>